<protein>
    <submittedName>
        <fullName evidence="1">Uncharacterized protein</fullName>
    </submittedName>
</protein>
<proteinExistence type="predicted"/>
<comment type="caution">
    <text evidence="1">The sequence shown here is derived from an EMBL/GenBank/DDBJ whole genome shotgun (WGS) entry which is preliminary data.</text>
</comment>
<evidence type="ECO:0000313" key="2">
    <source>
        <dbReference type="Proteomes" id="UP000314294"/>
    </source>
</evidence>
<evidence type="ECO:0000313" key="1">
    <source>
        <dbReference type="EMBL" id="TNN55843.1"/>
    </source>
</evidence>
<accession>A0A4Z2GST3</accession>
<dbReference type="EMBL" id="SRLO01000444">
    <property type="protein sequence ID" value="TNN55843.1"/>
    <property type="molecule type" value="Genomic_DNA"/>
</dbReference>
<organism evidence="1 2">
    <name type="scientific">Liparis tanakae</name>
    <name type="common">Tanaka's snailfish</name>
    <dbReference type="NCBI Taxonomy" id="230148"/>
    <lineage>
        <taxon>Eukaryota</taxon>
        <taxon>Metazoa</taxon>
        <taxon>Chordata</taxon>
        <taxon>Craniata</taxon>
        <taxon>Vertebrata</taxon>
        <taxon>Euteleostomi</taxon>
        <taxon>Actinopterygii</taxon>
        <taxon>Neopterygii</taxon>
        <taxon>Teleostei</taxon>
        <taxon>Neoteleostei</taxon>
        <taxon>Acanthomorphata</taxon>
        <taxon>Eupercaria</taxon>
        <taxon>Perciformes</taxon>
        <taxon>Cottioidei</taxon>
        <taxon>Cottales</taxon>
        <taxon>Liparidae</taxon>
        <taxon>Liparis</taxon>
    </lineage>
</organism>
<reference evidence="1 2" key="1">
    <citation type="submission" date="2019-03" db="EMBL/GenBank/DDBJ databases">
        <title>First draft genome of Liparis tanakae, snailfish: a comprehensive survey of snailfish specific genes.</title>
        <authorList>
            <person name="Kim W."/>
            <person name="Song I."/>
            <person name="Jeong J.-H."/>
            <person name="Kim D."/>
            <person name="Kim S."/>
            <person name="Ryu S."/>
            <person name="Song J.Y."/>
            <person name="Lee S.K."/>
        </authorList>
    </citation>
    <scope>NUCLEOTIDE SEQUENCE [LARGE SCALE GENOMIC DNA]</scope>
    <source>
        <tissue evidence="1">Muscle</tissue>
    </source>
</reference>
<dbReference type="OrthoDB" id="8945795at2759"/>
<keyword evidence="2" id="KW-1185">Reference proteome</keyword>
<dbReference type="Proteomes" id="UP000314294">
    <property type="component" value="Unassembled WGS sequence"/>
</dbReference>
<sequence length="84" mass="9438">MMIQSKKEDFLNNKANKQRFIHYLSDKLERAGCSMGRDDDLLILHEERRGISRVKAGGGAKEAGGQTQTPALIITMTLLLKHIE</sequence>
<dbReference type="AlphaFoldDB" id="A0A4Z2GST3"/>
<gene>
    <name evidence="1" type="ORF">EYF80_033921</name>
</gene>
<name>A0A4Z2GST3_9TELE</name>